<feature type="domain" description="DXP reductoisomerase C-terminal" evidence="12">
    <location>
        <begin position="249"/>
        <end position="365"/>
    </location>
</feature>
<dbReference type="GO" id="GO:0030604">
    <property type="term" value="F:1-deoxy-D-xylulose-5-phosphate reductoisomerase activity"/>
    <property type="evidence" value="ECO:0007669"/>
    <property type="project" value="UniProtKB-UniRule"/>
</dbReference>
<feature type="binding site" evidence="9">
    <location>
        <position position="136"/>
    </location>
    <ligand>
        <name>Mn(2+)</name>
        <dbReference type="ChEBI" id="CHEBI:29035"/>
    </ligand>
</feature>
<feature type="binding site" evidence="9">
    <location>
        <position position="110"/>
    </location>
    <ligand>
        <name>NADPH</name>
        <dbReference type="ChEBI" id="CHEBI:57783"/>
    </ligand>
</feature>
<feature type="binding site" evidence="9">
    <location>
        <position position="138"/>
    </location>
    <ligand>
        <name>1-deoxy-D-xylulose 5-phosphate</name>
        <dbReference type="ChEBI" id="CHEBI:57792"/>
    </ligand>
</feature>
<dbReference type="InterPro" id="IPR013512">
    <property type="entry name" value="DXP_reductoisomerase_N"/>
</dbReference>
<proteinExistence type="inferred from homology"/>
<keyword evidence="14" id="KW-1185">Reference proteome</keyword>
<evidence type="ECO:0000259" key="12">
    <source>
        <dbReference type="Pfam" id="PF13288"/>
    </source>
</evidence>
<comment type="pathway">
    <text evidence="1 9">Isoprenoid biosynthesis; isopentenyl diphosphate biosynthesis via DXP pathway; isopentenyl diphosphate from 1-deoxy-D-xylulose 5-phosphate: step 1/6.</text>
</comment>
<feature type="binding site" evidence="9">
    <location>
        <position position="19"/>
    </location>
    <ligand>
        <name>NADPH</name>
        <dbReference type="ChEBI" id="CHEBI:57783"/>
    </ligand>
</feature>
<comment type="function">
    <text evidence="9">Catalyzes the NADPH-dependent rearrangement and reduction of 1-deoxy-D-xylulose-5-phosphate (DXP) to 2-C-methyl-D-erythritol 4-phosphate (MEP).</text>
</comment>
<dbReference type="PANTHER" id="PTHR30525:SF0">
    <property type="entry name" value="1-DEOXY-D-XYLULOSE 5-PHOSPHATE REDUCTOISOMERASE, CHLOROPLASTIC"/>
    <property type="match status" value="1"/>
</dbReference>
<evidence type="ECO:0000313" key="13">
    <source>
        <dbReference type="EMBL" id="AFM12848.1"/>
    </source>
</evidence>
<keyword evidence="6 9" id="KW-0464">Manganese</keyword>
<evidence type="ECO:0000259" key="10">
    <source>
        <dbReference type="Pfam" id="PF02670"/>
    </source>
</evidence>
<dbReference type="Pfam" id="PF02670">
    <property type="entry name" value="DXP_reductoisom"/>
    <property type="match status" value="2"/>
</dbReference>
<dbReference type="PANTHER" id="PTHR30525">
    <property type="entry name" value="1-DEOXY-D-XYLULOSE 5-PHOSPHATE REDUCTOISOMERASE"/>
    <property type="match status" value="1"/>
</dbReference>
<keyword evidence="3 9" id="KW-0479">Metal-binding</keyword>
<feature type="binding site" evidence="9">
    <location>
        <position position="205"/>
    </location>
    <ligand>
        <name>1-deoxy-D-xylulose 5-phosphate</name>
        <dbReference type="ChEBI" id="CHEBI:57792"/>
    </ligand>
</feature>
<name>I4B6E1_TURPD</name>
<feature type="binding site" evidence="9">
    <location>
        <position position="192"/>
    </location>
    <ligand>
        <name>NADPH</name>
        <dbReference type="ChEBI" id="CHEBI:57783"/>
    </ligand>
</feature>
<dbReference type="GO" id="GO:0051484">
    <property type="term" value="P:isopentenyl diphosphate biosynthetic process, methylerythritol 4-phosphate pathway involved in terpenoid biosynthetic process"/>
    <property type="evidence" value="ECO:0007669"/>
    <property type="project" value="TreeGrafter"/>
</dbReference>
<dbReference type="Pfam" id="PF13288">
    <property type="entry name" value="DXPR_C"/>
    <property type="match status" value="1"/>
</dbReference>
<dbReference type="EMBL" id="CP002959">
    <property type="protein sequence ID" value="AFM12848.1"/>
    <property type="molecule type" value="Genomic_DNA"/>
</dbReference>
<feature type="binding site" evidence="9">
    <location>
        <position position="208"/>
    </location>
    <ligand>
        <name>Mn(2+)</name>
        <dbReference type="ChEBI" id="CHEBI:29035"/>
    </ligand>
</feature>
<dbReference type="HAMAP" id="MF_00183">
    <property type="entry name" value="DXP_reductoisom"/>
    <property type="match status" value="1"/>
</dbReference>
<feature type="binding site" evidence="9">
    <location>
        <position position="137"/>
    </location>
    <ligand>
        <name>1-deoxy-D-xylulose 5-phosphate</name>
        <dbReference type="ChEBI" id="CHEBI:57792"/>
    </ligand>
</feature>
<evidence type="ECO:0000256" key="7">
    <source>
        <dbReference type="ARBA" id="ARBA00023229"/>
    </source>
</evidence>
<dbReference type="Proteomes" id="UP000006048">
    <property type="component" value="Chromosome"/>
</dbReference>
<dbReference type="GO" id="GO:0030145">
    <property type="term" value="F:manganese ion binding"/>
    <property type="evidence" value="ECO:0007669"/>
    <property type="project" value="TreeGrafter"/>
</dbReference>
<feature type="domain" description="1-deoxy-D-xylulose 5-phosphate reductoisomerase N-terminal" evidence="10">
    <location>
        <begin position="80"/>
        <end position="118"/>
    </location>
</feature>
<dbReference type="STRING" id="869212.Turpa_2203"/>
<dbReference type="SUPFAM" id="SSF51735">
    <property type="entry name" value="NAD(P)-binding Rossmann-fold domains"/>
    <property type="match status" value="1"/>
</dbReference>
<evidence type="ECO:0000313" key="14">
    <source>
        <dbReference type="Proteomes" id="UP000006048"/>
    </source>
</evidence>
<dbReference type="KEGG" id="tpx:Turpa_2203"/>
<feature type="binding site" evidence="9">
    <location>
        <position position="138"/>
    </location>
    <ligand>
        <name>Mn(2+)</name>
        <dbReference type="ChEBI" id="CHEBI:29035"/>
    </ligand>
</feature>
<comment type="similarity">
    <text evidence="2 9">Belongs to the DXR family.</text>
</comment>
<dbReference type="InterPro" id="IPR013644">
    <property type="entry name" value="DXP_reductoisomerase_C"/>
</dbReference>
<organism evidence="13 14">
    <name type="scientific">Turneriella parva (strain ATCC BAA-1111 / DSM 21527 / NCTC 11395 / H)</name>
    <name type="common">Leptospira parva</name>
    <dbReference type="NCBI Taxonomy" id="869212"/>
    <lineage>
        <taxon>Bacteria</taxon>
        <taxon>Pseudomonadati</taxon>
        <taxon>Spirochaetota</taxon>
        <taxon>Spirochaetia</taxon>
        <taxon>Leptospirales</taxon>
        <taxon>Leptospiraceae</taxon>
        <taxon>Turneriella</taxon>
    </lineage>
</organism>
<dbReference type="Pfam" id="PF08436">
    <property type="entry name" value="DXP_redisom_C"/>
    <property type="match status" value="1"/>
</dbReference>
<dbReference type="InterPro" id="IPR036169">
    <property type="entry name" value="DXPR_C_sf"/>
</dbReference>
<evidence type="ECO:0000256" key="5">
    <source>
        <dbReference type="ARBA" id="ARBA00023002"/>
    </source>
</evidence>
<comment type="caution">
    <text evidence="9">Lacks conserved residue(s) required for the propagation of feature annotation.</text>
</comment>
<evidence type="ECO:0000256" key="6">
    <source>
        <dbReference type="ARBA" id="ARBA00023211"/>
    </source>
</evidence>
<dbReference type="HOGENOM" id="CLU_035714_0_1_12"/>
<sequence length="374" mass="40814">MIQKSMKRKFILFGATGSIGDSTLDILRQRSDDFELVGFTWHQNSDKARAIQAEFKVAHAFSTSADDAADKTSRLLDIPHDFVIIAIVGAAGVTTTLEAANRGETILLANKESLVIAGEIVMAAAKAHGATILPVDSEHSSLFRLLATQRSFAETDTVYLTASGGPLLHVSGEEFYNASKALVLKHPTWVMGPKITVDSAGLTNKALEIIEAHYLFDLPYEKIQAVIHPQSYVHAMVGHADGTIIQHVSYPDMKYPIAYAMYYPGVPAKTVLAKAPQNYPGFEFYAVDETKFRSYALGRKAGVLGKYYPAVYNAANEAAVAAFLGDTIRFGEIPELIERAMATQFSDYDYTTIAGLTEFDRAARSAVMKQVLTV</sequence>
<evidence type="ECO:0000256" key="2">
    <source>
        <dbReference type="ARBA" id="ARBA00006825"/>
    </source>
</evidence>
<dbReference type="InterPro" id="IPR026877">
    <property type="entry name" value="DXPR_C"/>
</dbReference>
<dbReference type="PATRIC" id="fig|869212.3.peg.2216"/>
<feature type="domain" description="1-deoxy-D-xylulose 5-phosphate reductoisomerase N-terminal" evidence="10">
    <location>
        <begin position="11"/>
        <end position="70"/>
    </location>
</feature>
<feature type="binding site" evidence="9">
    <location>
        <position position="18"/>
    </location>
    <ligand>
        <name>NADPH</name>
        <dbReference type="ChEBI" id="CHEBI:57783"/>
    </ligand>
</feature>
<feature type="binding site" evidence="9">
    <location>
        <position position="199"/>
    </location>
    <ligand>
        <name>1-deoxy-D-xylulose 5-phosphate</name>
        <dbReference type="ChEBI" id="CHEBI:57792"/>
    </ligand>
</feature>
<keyword evidence="9" id="KW-0460">Magnesium</keyword>
<dbReference type="InterPro" id="IPR003821">
    <property type="entry name" value="DXP_reductoisomerase"/>
</dbReference>
<dbReference type="SUPFAM" id="SSF55347">
    <property type="entry name" value="Glyceraldehyde-3-phosphate dehydrogenase-like, C-terminal domain"/>
    <property type="match status" value="1"/>
</dbReference>
<dbReference type="InterPro" id="IPR036291">
    <property type="entry name" value="NAD(P)-bd_dom_sf"/>
</dbReference>
<dbReference type="Gene3D" id="1.10.1740.10">
    <property type="match status" value="1"/>
</dbReference>
<comment type="cofactor">
    <cofactor evidence="9">
        <name>Mg(2+)</name>
        <dbReference type="ChEBI" id="CHEBI:18420"/>
    </cofactor>
    <cofactor evidence="9">
        <name>Mn(2+)</name>
        <dbReference type="ChEBI" id="CHEBI:29035"/>
    </cofactor>
</comment>
<evidence type="ECO:0000256" key="8">
    <source>
        <dbReference type="ARBA" id="ARBA00048543"/>
    </source>
</evidence>
<keyword evidence="5 9" id="KW-0560">Oxidoreductase</keyword>
<reference evidence="13 14" key="1">
    <citation type="submission" date="2012-06" db="EMBL/GenBank/DDBJ databases">
        <title>The complete chromosome of genome of Turneriella parva DSM 21527.</title>
        <authorList>
            <consortium name="US DOE Joint Genome Institute (JGI-PGF)"/>
            <person name="Lucas S."/>
            <person name="Han J."/>
            <person name="Lapidus A."/>
            <person name="Bruce D."/>
            <person name="Goodwin L."/>
            <person name="Pitluck S."/>
            <person name="Peters L."/>
            <person name="Kyrpides N."/>
            <person name="Mavromatis K."/>
            <person name="Ivanova N."/>
            <person name="Mikhailova N."/>
            <person name="Chertkov O."/>
            <person name="Detter J.C."/>
            <person name="Tapia R."/>
            <person name="Han C."/>
            <person name="Land M."/>
            <person name="Hauser L."/>
            <person name="Markowitz V."/>
            <person name="Cheng J.-F."/>
            <person name="Hugenholtz P."/>
            <person name="Woyke T."/>
            <person name="Wu D."/>
            <person name="Gronow S."/>
            <person name="Wellnitz S."/>
            <person name="Brambilla E."/>
            <person name="Klenk H.-P."/>
            <person name="Eisen J.A."/>
        </authorList>
    </citation>
    <scope>NUCLEOTIDE SEQUENCE [LARGE SCALE GENOMIC DNA]</scope>
    <source>
        <strain evidence="14">ATCC BAA-1111 / DSM 21527 / NCTC 11395 / H</strain>
    </source>
</reference>
<keyword evidence="4 9" id="KW-0521">NADP</keyword>
<feature type="binding site" evidence="9">
    <location>
        <position position="163"/>
    </location>
    <ligand>
        <name>1-deoxy-D-xylulose 5-phosphate</name>
        <dbReference type="ChEBI" id="CHEBI:57792"/>
    </ligand>
</feature>
<evidence type="ECO:0000256" key="1">
    <source>
        <dbReference type="ARBA" id="ARBA00005094"/>
    </source>
</evidence>
<feature type="binding site" evidence="9">
    <location>
        <position position="208"/>
    </location>
    <ligand>
        <name>1-deoxy-D-xylulose 5-phosphate</name>
        <dbReference type="ChEBI" id="CHEBI:57792"/>
    </ligand>
</feature>
<feature type="binding site" evidence="9">
    <location>
        <position position="186"/>
    </location>
    <ligand>
        <name>1-deoxy-D-xylulose 5-phosphate</name>
        <dbReference type="ChEBI" id="CHEBI:57792"/>
    </ligand>
</feature>
<keyword evidence="7 9" id="KW-0414">Isoprene biosynthesis</keyword>
<comment type="catalytic activity">
    <reaction evidence="8">
        <text>2-C-methyl-D-erythritol 4-phosphate + NADP(+) = 1-deoxy-D-xylulose 5-phosphate + NADPH + H(+)</text>
        <dbReference type="Rhea" id="RHEA:13717"/>
        <dbReference type="ChEBI" id="CHEBI:15378"/>
        <dbReference type="ChEBI" id="CHEBI:57783"/>
        <dbReference type="ChEBI" id="CHEBI:57792"/>
        <dbReference type="ChEBI" id="CHEBI:58262"/>
        <dbReference type="ChEBI" id="CHEBI:58349"/>
        <dbReference type="EC" id="1.1.1.267"/>
    </reaction>
    <physiologicalReaction direction="right-to-left" evidence="8">
        <dbReference type="Rhea" id="RHEA:13719"/>
    </physiologicalReaction>
</comment>
<evidence type="ECO:0000259" key="11">
    <source>
        <dbReference type="Pfam" id="PF08436"/>
    </source>
</evidence>
<dbReference type="EC" id="1.1.1.267" evidence="9"/>
<feature type="binding site" evidence="9">
    <location>
        <position position="204"/>
    </location>
    <ligand>
        <name>1-deoxy-D-xylulose 5-phosphate</name>
        <dbReference type="ChEBI" id="CHEBI:57792"/>
    </ligand>
</feature>
<dbReference type="PIRSF" id="PIRSF006205">
    <property type="entry name" value="Dxp_reductismrs"/>
    <property type="match status" value="1"/>
</dbReference>
<evidence type="ECO:0000256" key="9">
    <source>
        <dbReference type="HAMAP-Rule" id="MF_00183"/>
    </source>
</evidence>
<feature type="binding site" evidence="9">
    <location>
        <position position="44"/>
    </location>
    <ligand>
        <name>NADPH</name>
        <dbReference type="ChEBI" id="CHEBI:57783"/>
    </ligand>
</feature>
<dbReference type="SUPFAM" id="SSF69055">
    <property type="entry name" value="1-deoxy-D-xylulose-5-phosphate reductoisomerase, C-terminal domain"/>
    <property type="match status" value="1"/>
</dbReference>
<accession>I4B6E1</accession>
<evidence type="ECO:0000256" key="3">
    <source>
        <dbReference type="ARBA" id="ARBA00022723"/>
    </source>
</evidence>
<feature type="binding site" evidence="9">
    <location>
        <position position="16"/>
    </location>
    <ligand>
        <name>NADPH</name>
        <dbReference type="ChEBI" id="CHEBI:57783"/>
    </ligand>
</feature>
<gene>
    <name evidence="9" type="primary">dxr</name>
    <name evidence="13" type="ordered locus">Turpa_2203</name>
</gene>
<dbReference type="AlphaFoldDB" id="I4B6E1"/>
<feature type="binding site" evidence="9">
    <location>
        <position position="17"/>
    </location>
    <ligand>
        <name>NADPH</name>
        <dbReference type="ChEBI" id="CHEBI:57783"/>
    </ligand>
</feature>
<evidence type="ECO:0000256" key="4">
    <source>
        <dbReference type="ARBA" id="ARBA00022857"/>
    </source>
</evidence>
<feature type="binding site" evidence="9">
    <location>
        <position position="112"/>
    </location>
    <ligand>
        <name>NADPH</name>
        <dbReference type="ChEBI" id="CHEBI:57783"/>
    </ligand>
</feature>
<feature type="domain" description="1-deoxy-D-xylulose 5-phosphate reductoisomerase C-terminal" evidence="11">
    <location>
        <begin position="132"/>
        <end position="216"/>
    </location>
</feature>
<protein>
    <recommendedName>
        <fullName evidence="9">1-deoxy-D-xylulose 5-phosphate reductoisomerase</fullName>
        <shortName evidence="9">DXP reductoisomerase</shortName>
        <ecNumber evidence="9">1.1.1.267</ecNumber>
    </recommendedName>
    <alternativeName>
        <fullName evidence="9">1-deoxyxylulose-5-phosphate reductoisomerase</fullName>
    </alternativeName>
    <alternativeName>
        <fullName evidence="9">2-C-methyl-D-erythritol 4-phosphate synthase</fullName>
    </alternativeName>
</protein>
<dbReference type="UniPathway" id="UPA00056">
    <property type="reaction ID" value="UER00092"/>
</dbReference>
<dbReference type="GO" id="GO:0070402">
    <property type="term" value="F:NADPH binding"/>
    <property type="evidence" value="ECO:0007669"/>
    <property type="project" value="InterPro"/>
</dbReference>
<dbReference type="Gene3D" id="3.40.50.720">
    <property type="entry name" value="NAD(P)-binding Rossmann-like Domain"/>
    <property type="match status" value="2"/>
</dbReference>
<feature type="binding site" evidence="9">
    <location>
        <position position="111"/>
    </location>
    <ligand>
        <name>1-deoxy-D-xylulose 5-phosphate</name>
        <dbReference type="ChEBI" id="CHEBI:57792"/>
    </ligand>
</feature>